<dbReference type="InterPro" id="IPR001937">
    <property type="entry name" value="GalP_UDPtransf1"/>
</dbReference>
<feature type="binding site" description="in other chain" evidence="14">
    <location>
        <position position="325"/>
    </location>
    <ligand>
        <name>UDP-alpha-D-glucose</name>
        <dbReference type="ChEBI" id="CHEBI:58885"/>
        <note>ligand shared between dimeric partners</note>
    </ligand>
</feature>
<keyword evidence="9 15" id="KW-0862">Zinc</keyword>
<evidence type="ECO:0000256" key="14">
    <source>
        <dbReference type="PIRSR" id="PIRSR000808-2"/>
    </source>
</evidence>
<dbReference type="InterPro" id="IPR036265">
    <property type="entry name" value="HIT-like_sf"/>
</dbReference>
<feature type="binding site" evidence="14">
    <location>
        <begin position="30"/>
        <end position="33"/>
    </location>
    <ligand>
        <name>UDP-alpha-D-glucose</name>
        <dbReference type="ChEBI" id="CHEBI:58885"/>
        <note>ligand shared between dimeric partners</note>
    </ligand>
</feature>
<keyword evidence="21" id="KW-1185">Reference proteome</keyword>
<protein>
    <recommendedName>
        <fullName evidence="5 12">Galactose-1-phosphate uridylyltransferase</fullName>
        <ecNumber evidence="4 12">2.7.7.12</ecNumber>
    </recommendedName>
</protein>
<evidence type="ECO:0000256" key="7">
    <source>
        <dbReference type="ARBA" id="ARBA00022695"/>
    </source>
</evidence>
<feature type="binding site" description="in other chain" evidence="14">
    <location>
        <begin position="79"/>
        <end position="80"/>
    </location>
    <ligand>
        <name>UDP-alpha-D-glucose</name>
        <dbReference type="ChEBI" id="CHEBI:58885"/>
        <note>ligand shared between dimeric partners</note>
    </ligand>
</feature>
<evidence type="ECO:0000256" key="6">
    <source>
        <dbReference type="ARBA" id="ARBA00022679"/>
    </source>
</evidence>
<dbReference type="Pfam" id="PF01087">
    <property type="entry name" value="GalP_UDP_transf"/>
    <property type="match status" value="1"/>
</dbReference>
<evidence type="ECO:0000313" key="21">
    <source>
        <dbReference type="Proteomes" id="UP000681356"/>
    </source>
</evidence>
<keyword evidence="10 17" id="KW-0299">Galactose metabolism</keyword>
<proteinExistence type="inferred from homology"/>
<comment type="similarity">
    <text evidence="3 17">Belongs to the galactose-1-phosphate uridylyltransferase type 1 family.</text>
</comment>
<sequence>MPMDRDLLDAHPHRRFDPLKGTWVLVSPQRNKRPWQGQTEPPAEVAKLPHDPACYLCSGNLRANGVRNPAYSGPHVFDNDFPAMLADTPRAETPDDPLFRATTVRGTARVLCFSERHDLTLPELPLPVVRAIVDTWASQVADLGRTFRWVALFENKGAVMGCSNPHPHGQVWASDFIPNEVAQEDRCQAAYFARHGRPLLLDYATREAALAERTVVENAHWIAVVPYWAVWPFETLVLPRRPVPRLPDLTGAERDALAELLKALCTRYDNLFETEFPYTMGWHGAPMTDGPMDHWQLHAHFYPPLLRSATVRKFMVGYEMLAEAQRDLTPEQAARQLRMVSGTHYKSGRNDPAAAQIS</sequence>
<dbReference type="EC" id="2.7.7.12" evidence="4 12"/>
<dbReference type="PROSITE" id="PS00117">
    <property type="entry name" value="GAL_P_UDP_TRANSF_I"/>
    <property type="match status" value="1"/>
</dbReference>
<name>A0A8J8B8D4_9RHOB</name>
<evidence type="ECO:0000259" key="18">
    <source>
        <dbReference type="Pfam" id="PF01087"/>
    </source>
</evidence>
<dbReference type="NCBIfam" id="TIGR00209">
    <property type="entry name" value="galT_1"/>
    <property type="match status" value="1"/>
</dbReference>
<feature type="binding site" evidence="16">
    <location>
        <position position="298"/>
    </location>
    <ligand>
        <name>Fe cation</name>
        <dbReference type="ChEBI" id="CHEBI:24875"/>
    </ligand>
</feature>
<dbReference type="GO" id="GO:0008270">
    <property type="term" value="F:zinc ion binding"/>
    <property type="evidence" value="ECO:0007669"/>
    <property type="project" value="InterPro"/>
</dbReference>
<keyword evidence="7 17" id="KW-0548">Nucleotidyltransferase</keyword>
<dbReference type="CDD" id="cd00608">
    <property type="entry name" value="GalT"/>
    <property type="match status" value="1"/>
</dbReference>
<feature type="binding site" evidence="16">
    <location>
        <position position="283"/>
    </location>
    <ligand>
        <name>Fe cation</name>
        <dbReference type="ChEBI" id="CHEBI:24875"/>
    </ligand>
</feature>
<reference evidence="20" key="1">
    <citation type="submission" date="2021-04" db="EMBL/GenBank/DDBJ databases">
        <authorList>
            <person name="Yoon J."/>
        </authorList>
    </citation>
    <scope>NUCLEOTIDE SEQUENCE</scope>
    <source>
        <strain evidence="20">KMU-90</strain>
    </source>
</reference>
<dbReference type="PANTHER" id="PTHR11943">
    <property type="entry name" value="GALACTOSE-1-PHOSPHATE URIDYLYLTRANSFERASE"/>
    <property type="match status" value="1"/>
</dbReference>
<evidence type="ECO:0000256" key="10">
    <source>
        <dbReference type="ARBA" id="ARBA00023144"/>
    </source>
</evidence>
<evidence type="ECO:0000256" key="11">
    <source>
        <dbReference type="ARBA" id="ARBA00023277"/>
    </source>
</evidence>
<dbReference type="RefSeq" id="WP_212537362.1">
    <property type="nucleotide sequence ID" value="NZ_JAGTUU010000006.1"/>
</dbReference>
<dbReference type="Proteomes" id="UP000681356">
    <property type="component" value="Unassembled WGS sequence"/>
</dbReference>
<evidence type="ECO:0000256" key="9">
    <source>
        <dbReference type="ARBA" id="ARBA00022833"/>
    </source>
</evidence>
<comment type="caution">
    <text evidence="20">The sequence shown here is derived from an EMBL/GenBank/DDBJ whole genome shotgun (WGS) entry which is preliminary data.</text>
</comment>
<feature type="binding site" evidence="14">
    <location>
        <begin position="318"/>
        <end position="319"/>
    </location>
    <ligand>
        <name>UDP-alpha-D-glucose</name>
        <dbReference type="ChEBI" id="CHEBI:58885"/>
        <note>ligand shared between dimeric partners</note>
    </ligand>
</feature>
<evidence type="ECO:0000256" key="3">
    <source>
        <dbReference type="ARBA" id="ARBA00010951"/>
    </source>
</evidence>
<dbReference type="Pfam" id="PF02744">
    <property type="entry name" value="GalP_UDP_tr_C"/>
    <property type="match status" value="1"/>
</dbReference>
<dbReference type="AlphaFoldDB" id="A0A8J8B8D4"/>
<feature type="binding site" evidence="16">
    <location>
        <position position="300"/>
    </location>
    <ligand>
        <name>Fe cation</name>
        <dbReference type="ChEBI" id="CHEBI:24875"/>
    </ligand>
</feature>
<evidence type="ECO:0000259" key="19">
    <source>
        <dbReference type="Pfam" id="PF02744"/>
    </source>
</evidence>
<dbReference type="GO" id="GO:0033499">
    <property type="term" value="P:galactose catabolic process via UDP-galactose, Leloir pathway"/>
    <property type="evidence" value="ECO:0007669"/>
    <property type="project" value="TreeGrafter"/>
</dbReference>
<dbReference type="PANTHER" id="PTHR11943:SF1">
    <property type="entry name" value="GALACTOSE-1-PHOSPHATE URIDYLYLTRANSFERASE"/>
    <property type="match status" value="1"/>
</dbReference>
<keyword evidence="8 15" id="KW-0479">Metal-binding</keyword>
<feature type="binding site" evidence="15">
    <location>
        <position position="117"/>
    </location>
    <ligand>
        <name>Zn(2+)</name>
        <dbReference type="ChEBI" id="CHEBI:29105"/>
    </ligand>
</feature>
<comment type="pathway">
    <text evidence="2 17">Carbohydrate metabolism; galactose metabolism.</text>
</comment>
<dbReference type="FunFam" id="3.30.428.10:FF:000001">
    <property type="entry name" value="Galactose-1-phosphate uridylyltransferase"/>
    <property type="match status" value="1"/>
</dbReference>
<dbReference type="EMBL" id="JAGTUU010000006">
    <property type="protein sequence ID" value="MBS0125387.1"/>
    <property type="molecule type" value="Genomic_DNA"/>
</dbReference>
<comment type="cofactor">
    <cofactor evidence="15">
        <name>Zn(2+)</name>
        <dbReference type="ChEBI" id="CHEBI:29105"/>
    </cofactor>
    <text evidence="15">Binds 1 zinc ion per subunit.</text>
</comment>
<evidence type="ECO:0000256" key="12">
    <source>
        <dbReference type="NCBIfam" id="TIGR00209"/>
    </source>
</evidence>
<evidence type="ECO:0000313" key="20">
    <source>
        <dbReference type="EMBL" id="MBS0125387.1"/>
    </source>
</evidence>
<dbReference type="SUPFAM" id="SSF54197">
    <property type="entry name" value="HIT-like"/>
    <property type="match status" value="2"/>
</dbReference>
<feature type="binding site" evidence="16">
    <location>
        <position position="184"/>
    </location>
    <ligand>
        <name>Fe cation</name>
        <dbReference type="ChEBI" id="CHEBI:24875"/>
    </ligand>
</feature>
<feature type="binding site" description="in other chain" evidence="14">
    <location>
        <position position="170"/>
    </location>
    <ligand>
        <name>UDP-alpha-D-glucose</name>
        <dbReference type="ChEBI" id="CHEBI:58885"/>
        <note>ligand shared between dimeric partners</note>
    </ligand>
</feature>
<dbReference type="UniPathway" id="UPA00214"/>
<feature type="binding site" description="in other chain" evidence="14">
    <location>
        <begin position="161"/>
        <end position="163"/>
    </location>
    <ligand>
        <name>UDP-alpha-D-glucose</name>
        <dbReference type="ChEBI" id="CHEBI:58885"/>
        <note>ligand shared between dimeric partners</note>
    </ligand>
</feature>
<evidence type="ECO:0000256" key="4">
    <source>
        <dbReference type="ARBA" id="ARBA00012384"/>
    </source>
</evidence>
<feature type="binding site" description="in other chain" evidence="14">
    <location>
        <position position="63"/>
    </location>
    <ligand>
        <name>UDP-alpha-D-glucose</name>
        <dbReference type="ChEBI" id="CHEBI:58885"/>
        <note>ligand shared between dimeric partners</note>
    </ligand>
</feature>
<feature type="binding site" evidence="15">
    <location>
        <position position="57"/>
    </location>
    <ligand>
        <name>Zn(2+)</name>
        <dbReference type="ChEBI" id="CHEBI:29105"/>
    </ligand>
</feature>
<keyword evidence="16" id="KW-0408">Iron</keyword>
<evidence type="ECO:0000256" key="5">
    <source>
        <dbReference type="ARBA" id="ARBA00016340"/>
    </source>
</evidence>
<feature type="binding site" evidence="15">
    <location>
        <position position="54"/>
    </location>
    <ligand>
        <name>Zn(2+)</name>
        <dbReference type="ChEBI" id="CHEBI:29105"/>
    </ligand>
</feature>
<keyword evidence="11 17" id="KW-0119">Carbohydrate metabolism</keyword>
<evidence type="ECO:0000256" key="17">
    <source>
        <dbReference type="RuleBase" id="RU000506"/>
    </source>
</evidence>
<evidence type="ECO:0000256" key="13">
    <source>
        <dbReference type="PIRSR" id="PIRSR000808-1"/>
    </source>
</evidence>
<dbReference type="PIRSF" id="PIRSF000808">
    <property type="entry name" value="GalT"/>
    <property type="match status" value="1"/>
</dbReference>
<feature type="binding site" evidence="14">
    <location>
        <begin position="313"/>
        <end position="314"/>
    </location>
    <ligand>
        <name>UDP-alpha-D-glucose</name>
        <dbReference type="ChEBI" id="CHEBI:58885"/>
        <note>ligand shared between dimeric partners</note>
    </ligand>
</feature>
<comment type="cofactor">
    <cofactor evidence="16">
        <name>Fe cation</name>
        <dbReference type="ChEBI" id="CHEBI:24875"/>
    </cofactor>
    <text evidence="16">Binds 1 Fe cation per subunit.</text>
</comment>
<accession>A0A8J8B8D4</accession>
<dbReference type="InterPro" id="IPR005850">
    <property type="entry name" value="GalP_Utransf_C"/>
</dbReference>
<dbReference type="Gene3D" id="3.30.428.10">
    <property type="entry name" value="HIT-like"/>
    <property type="match status" value="2"/>
</dbReference>
<dbReference type="GO" id="GO:0005737">
    <property type="term" value="C:cytoplasm"/>
    <property type="evidence" value="ECO:0007669"/>
    <property type="project" value="TreeGrafter"/>
</dbReference>
<dbReference type="NCBIfam" id="NF008724">
    <property type="entry name" value="PRK11720.1"/>
    <property type="match status" value="1"/>
</dbReference>
<feature type="active site" description="Tele-UMP-histidine intermediate" evidence="13">
    <location>
        <position position="168"/>
    </location>
</feature>
<keyword evidence="6 17" id="KW-0808">Transferase</keyword>
<evidence type="ECO:0000256" key="16">
    <source>
        <dbReference type="PIRSR" id="PIRSR000808-4"/>
    </source>
</evidence>
<feature type="domain" description="Galactose-1-phosphate uridyl transferase C-terminal" evidence="19">
    <location>
        <begin position="185"/>
        <end position="347"/>
    </location>
</feature>
<dbReference type="InterPro" id="IPR019779">
    <property type="entry name" value="GalP_UDPtransf1_His-AS"/>
</dbReference>
<evidence type="ECO:0000256" key="1">
    <source>
        <dbReference type="ARBA" id="ARBA00001107"/>
    </source>
</evidence>
<evidence type="ECO:0000256" key="15">
    <source>
        <dbReference type="PIRSR" id="PIRSR000808-3"/>
    </source>
</evidence>
<feature type="domain" description="Galactose-1-phosphate uridyl transferase N-terminal" evidence="18">
    <location>
        <begin position="10"/>
        <end position="178"/>
    </location>
</feature>
<evidence type="ECO:0000256" key="2">
    <source>
        <dbReference type="ARBA" id="ARBA00004947"/>
    </source>
</evidence>
<dbReference type="GO" id="GO:0008108">
    <property type="term" value="F:UDP-glucose:hexose-1-phosphate uridylyltransferase activity"/>
    <property type="evidence" value="ECO:0007669"/>
    <property type="project" value="UniProtKB-UniRule"/>
</dbReference>
<gene>
    <name evidence="20" type="ORF">KB874_14950</name>
</gene>
<dbReference type="InterPro" id="IPR005849">
    <property type="entry name" value="GalP_Utransf_N"/>
</dbReference>
<feature type="binding site" description="in other chain" evidence="14">
    <location>
        <position position="155"/>
    </location>
    <ligand>
        <name>UDP-alpha-D-glucose</name>
        <dbReference type="ChEBI" id="CHEBI:58885"/>
        <note>ligand shared between dimeric partners</note>
    </ligand>
</feature>
<comment type="catalytic activity">
    <reaction evidence="1 17">
        <text>alpha-D-galactose 1-phosphate + UDP-alpha-D-glucose = alpha-D-glucose 1-phosphate + UDP-alpha-D-galactose</text>
        <dbReference type="Rhea" id="RHEA:13989"/>
        <dbReference type="ChEBI" id="CHEBI:58336"/>
        <dbReference type="ChEBI" id="CHEBI:58601"/>
        <dbReference type="ChEBI" id="CHEBI:58885"/>
        <dbReference type="ChEBI" id="CHEBI:66914"/>
        <dbReference type="EC" id="2.7.7.12"/>
    </reaction>
</comment>
<dbReference type="FunFam" id="3.30.428.10:FF:000002">
    <property type="entry name" value="Galactose-1-phosphate uridylyltransferase"/>
    <property type="match status" value="1"/>
</dbReference>
<feature type="binding site" evidence="15">
    <location>
        <position position="166"/>
    </location>
    <ligand>
        <name>Zn(2+)</name>
        <dbReference type="ChEBI" id="CHEBI:29105"/>
    </ligand>
</feature>
<organism evidence="20 21">
    <name type="scientific">Thetidibacter halocola</name>
    <dbReference type="NCBI Taxonomy" id="2827239"/>
    <lineage>
        <taxon>Bacteria</taxon>
        <taxon>Pseudomonadati</taxon>
        <taxon>Pseudomonadota</taxon>
        <taxon>Alphaproteobacteria</taxon>
        <taxon>Rhodobacterales</taxon>
        <taxon>Roseobacteraceae</taxon>
        <taxon>Thetidibacter</taxon>
    </lineage>
</organism>
<evidence type="ECO:0000256" key="8">
    <source>
        <dbReference type="ARBA" id="ARBA00022723"/>
    </source>
</evidence>